<dbReference type="SMART" id="SM00015">
    <property type="entry name" value="IQ"/>
    <property type="match status" value="22"/>
</dbReference>
<dbReference type="PROSITE" id="PS50096">
    <property type="entry name" value="IQ"/>
    <property type="match status" value="17"/>
</dbReference>
<feature type="compositionally biased region" description="Polar residues" evidence="6">
    <location>
        <begin position="42"/>
        <end position="51"/>
    </location>
</feature>
<keyword evidence="2" id="KW-0963">Cytoplasm</keyword>
<dbReference type="GO" id="GO:0007051">
    <property type="term" value="P:spindle organization"/>
    <property type="evidence" value="ECO:0007669"/>
    <property type="project" value="TreeGrafter"/>
</dbReference>
<reference evidence="8" key="1">
    <citation type="submission" date="2023-04" db="EMBL/GenBank/DDBJ databases">
        <authorList>
            <person name="Vijverberg K."/>
            <person name="Xiong W."/>
            <person name="Schranz E."/>
        </authorList>
    </citation>
    <scope>NUCLEOTIDE SEQUENCE</scope>
</reference>
<dbReference type="EMBL" id="OX465083">
    <property type="protein sequence ID" value="CAI9292574.1"/>
    <property type="molecule type" value="Genomic_DNA"/>
</dbReference>
<dbReference type="GO" id="GO:0000922">
    <property type="term" value="C:spindle pole"/>
    <property type="evidence" value="ECO:0007669"/>
    <property type="project" value="TreeGrafter"/>
</dbReference>
<dbReference type="Gene3D" id="1.10.418.10">
    <property type="entry name" value="Calponin-like domain"/>
    <property type="match status" value="2"/>
</dbReference>
<dbReference type="InterPro" id="IPR036872">
    <property type="entry name" value="CH_dom_sf"/>
</dbReference>
<dbReference type="SUPFAM" id="SSF52540">
    <property type="entry name" value="P-loop containing nucleoside triphosphate hydrolases"/>
    <property type="match status" value="6"/>
</dbReference>
<evidence type="ECO:0000256" key="6">
    <source>
        <dbReference type="SAM" id="MobiDB-lite"/>
    </source>
</evidence>
<dbReference type="Pfam" id="PF00307">
    <property type="entry name" value="CH"/>
    <property type="match status" value="1"/>
</dbReference>
<keyword evidence="3" id="KW-0677">Repeat</keyword>
<accession>A0AA35ZH88</accession>
<dbReference type="GO" id="GO:0051295">
    <property type="term" value="P:establishment of meiotic spindle localization"/>
    <property type="evidence" value="ECO:0007669"/>
    <property type="project" value="TreeGrafter"/>
</dbReference>
<feature type="compositionally biased region" description="Polar residues" evidence="6">
    <location>
        <begin position="1"/>
        <end position="11"/>
    </location>
</feature>
<keyword evidence="9" id="KW-1185">Reference proteome</keyword>
<dbReference type="InterPro" id="IPR011989">
    <property type="entry name" value="ARM-like"/>
</dbReference>
<dbReference type="SUPFAM" id="SSF47576">
    <property type="entry name" value="Calponin-homology domain, CH-domain"/>
    <property type="match status" value="1"/>
</dbReference>
<feature type="domain" description="Calponin-homology (CH)" evidence="7">
    <location>
        <begin position="411"/>
        <end position="523"/>
    </location>
</feature>
<dbReference type="GO" id="GO:0005737">
    <property type="term" value="C:cytoplasm"/>
    <property type="evidence" value="ECO:0007669"/>
    <property type="project" value="UniProtKB-SubCell"/>
</dbReference>
<evidence type="ECO:0000256" key="1">
    <source>
        <dbReference type="ARBA" id="ARBA00004496"/>
    </source>
</evidence>
<dbReference type="SUPFAM" id="SSF48371">
    <property type="entry name" value="ARM repeat"/>
    <property type="match status" value="1"/>
</dbReference>
<feature type="region of interest" description="Disordered" evidence="6">
    <location>
        <begin position="1"/>
        <end position="79"/>
    </location>
</feature>
<keyword evidence="4" id="KW-0112">Calmodulin-binding</keyword>
<feature type="repeat" description="ARM" evidence="5">
    <location>
        <begin position="1398"/>
        <end position="1445"/>
    </location>
</feature>
<proteinExistence type="predicted"/>
<evidence type="ECO:0000313" key="9">
    <source>
        <dbReference type="Proteomes" id="UP001177003"/>
    </source>
</evidence>
<dbReference type="InterPro" id="IPR027417">
    <property type="entry name" value="P-loop_NTPase"/>
</dbReference>
<dbReference type="CDD" id="cd21223">
    <property type="entry name" value="CH_ASPM_rpt1"/>
    <property type="match status" value="1"/>
</dbReference>
<evidence type="ECO:0000259" key="7">
    <source>
        <dbReference type="PROSITE" id="PS50021"/>
    </source>
</evidence>
<dbReference type="InterPro" id="IPR001715">
    <property type="entry name" value="CH_dom"/>
</dbReference>
<comment type="subcellular location">
    <subcellularLocation>
        <location evidence="1">Cytoplasm</location>
    </subcellularLocation>
</comment>
<dbReference type="PROSITE" id="PS50021">
    <property type="entry name" value="CH"/>
    <property type="match status" value="1"/>
</dbReference>
<gene>
    <name evidence="8" type="ORF">LSALG_LOCUS31636</name>
</gene>
<dbReference type="GO" id="GO:0005516">
    <property type="term" value="F:calmodulin binding"/>
    <property type="evidence" value="ECO:0007669"/>
    <property type="project" value="UniProtKB-KW"/>
</dbReference>
<dbReference type="PANTHER" id="PTHR22706">
    <property type="entry name" value="ASSEMBLY FACTOR FOR SPINDLE MICROTUBULES"/>
    <property type="match status" value="1"/>
</dbReference>
<name>A0AA35ZH88_LACSI</name>
<organism evidence="8 9">
    <name type="scientific">Lactuca saligna</name>
    <name type="common">Willowleaf lettuce</name>
    <dbReference type="NCBI Taxonomy" id="75948"/>
    <lineage>
        <taxon>Eukaryota</taxon>
        <taxon>Viridiplantae</taxon>
        <taxon>Streptophyta</taxon>
        <taxon>Embryophyta</taxon>
        <taxon>Tracheophyta</taxon>
        <taxon>Spermatophyta</taxon>
        <taxon>Magnoliopsida</taxon>
        <taxon>eudicotyledons</taxon>
        <taxon>Gunneridae</taxon>
        <taxon>Pentapetalae</taxon>
        <taxon>asterids</taxon>
        <taxon>campanulids</taxon>
        <taxon>Asterales</taxon>
        <taxon>Asteraceae</taxon>
        <taxon>Cichorioideae</taxon>
        <taxon>Cichorieae</taxon>
        <taxon>Lactucinae</taxon>
        <taxon>Lactuca</taxon>
    </lineage>
</organism>
<feature type="compositionally biased region" description="Polar residues" evidence="6">
    <location>
        <begin position="59"/>
        <end position="71"/>
    </location>
</feature>
<dbReference type="Proteomes" id="UP001177003">
    <property type="component" value="Chromosome 7"/>
</dbReference>
<sequence>MEPKQQTQQQKLEIPSSPLPHSSSSFLLRDISNLKTPKPRRQSQANPSLNFESPCPQFFTASKQTPNSSHSTVRRRPRYSLAAQKLKAVELEQSKSSRKTQTDKEKSLKSLAKSLTVWLNFLFENPRSCGVDVSRFTGEDSSDESSMVFSGGKRDSVCHDGIGVDREWRGPKRRKDTLWIHKGEVENNFSSSIHTRLQVSLEDVCSLDDMKERMSFYLSLTSCKEIFDVMTHVTKNIDEGRLKMKAHCPIVTDVGMKENALKILMCYNPVWLRIGLYIIFGGESLLPNPNTEMNYDQEISFLKMVAEKLFFSHSGLAKAYIYNKLVEGLYRPGYYEKLGSVILKKFLLLVIILDRAKSQSSLPISYGIDGVDGGSPLLFTSRATIKSSSEVISEFLSPDVMHGVGNLLTHLMIIGYKVSYRQNPLVRYVFKVTNLFNDLQNGVLLCRVIQLLQHDPSILKKVVVPSDDRKKNFANCEISLKYLKNIGVPLCDEDGVEIITEDIVNGDKELIISLLWNIFVHLQLPLLINNKLVSGEITKIRGLEEMLPESSSSLQMLLEWIKAVCENYDLKVDNFASLVDGKAMWCLVDYYFRKEHCNASSNKNQKETNEVSLMSASDYVDAVHNFLLSQKLTTLLGNFPEILQVSDILEYKGACSDRGVIILLVFLSSQLIVKRNLQQINFHKLLGHNQNSERKCIRRDRLLGNHEETSQNHNEDNGRKFKAIMSWWKEMAQHNSNVNVKPVYTKFIQERALIVSQQNNTKCNQEKAALRIQVAWRKHVNSSIHNQRQSAATMIQTCYHSWMLRKSFLSYMQAATKIQACYRCWMLKKSFLSHKQAATKIQACYRCWMLKKSFLNHKQAAINIQSHYRGFISRKSFLNQKLAATKIQAFYRCWMLKKKFLNHKQAAKQIQAFYRCWMLKKSFLNHKQAAMNIQSHYRGFISRKSFLNHKQAATRIQSHYHGFISRKSFLNRKQAATRIQSHYRGFISRKSFLNQKQAAMKIQSHYRGFISRKSFLNHKQAATRIQSHYRGIISRKSFLNQKQAITKIQSHYHGMLLRKSFLNHKQATIKIQSYYRGLQLRKSFLNQKEATIKIQRHYHGMLLRKSFLNQKQAATRIQSHYRGWVSRNSFLKTKQAVIKVQRAYRSLKCLREFKNYELEMESAVIIQSCTRRWIARRIACRHRSYIMLIQRFFRGWLMRREFLLQKSAAKRIQSAFRCFKSFKAFKRDKNAAIVIQQFVRECITIKRLLGCNNDTNSHQQLKRYKDSATKLQKWWRGILLSKTRTKTKSAILIQSNVRGWISRRTTAQRRHRIAVIQSYWKGYIERKHSREKVSDIRLRVQKSAANVDDGMRIINRLIAALSQLKNTNSLSGILHICATLDMATKHSKKCCEELVAAGAIDTLLGLIRSISRSIAEQEVLRYTLSTFRNLTCHPHLTQALIDARGSIETIFWEFIRNKEDAYFVAGDVLRNICLNKNGVERLGASHALVKRLYNLVEDLKRKAGNEKRNPQSLPAKEQTGRRLKEAVQILKLITNG</sequence>
<dbReference type="Gene3D" id="1.25.10.10">
    <property type="entry name" value="Leucine-rich Repeat Variant"/>
    <property type="match status" value="1"/>
</dbReference>
<dbReference type="Gene3D" id="1.20.5.190">
    <property type="match status" value="11"/>
</dbReference>
<dbReference type="GO" id="GO:0000278">
    <property type="term" value="P:mitotic cell cycle"/>
    <property type="evidence" value="ECO:0007669"/>
    <property type="project" value="TreeGrafter"/>
</dbReference>
<dbReference type="InterPro" id="IPR051185">
    <property type="entry name" value="ASPM"/>
</dbReference>
<evidence type="ECO:0000256" key="3">
    <source>
        <dbReference type="ARBA" id="ARBA00022737"/>
    </source>
</evidence>
<dbReference type="PANTHER" id="PTHR22706:SF1">
    <property type="entry name" value="ASSEMBLY FACTOR FOR SPINDLE MICROTUBULES"/>
    <property type="match status" value="1"/>
</dbReference>
<evidence type="ECO:0000256" key="2">
    <source>
        <dbReference type="ARBA" id="ARBA00022490"/>
    </source>
</evidence>
<dbReference type="PROSITE" id="PS50176">
    <property type="entry name" value="ARM_REPEAT"/>
    <property type="match status" value="1"/>
</dbReference>
<protein>
    <recommendedName>
        <fullName evidence="7">Calponin-homology (CH) domain-containing protein</fullName>
    </recommendedName>
</protein>
<dbReference type="InterPro" id="IPR000225">
    <property type="entry name" value="Armadillo"/>
</dbReference>
<feature type="compositionally biased region" description="Low complexity" evidence="6">
    <location>
        <begin position="15"/>
        <end position="28"/>
    </location>
</feature>
<evidence type="ECO:0000256" key="5">
    <source>
        <dbReference type="PROSITE-ProRule" id="PRU00259"/>
    </source>
</evidence>
<dbReference type="InterPro" id="IPR016024">
    <property type="entry name" value="ARM-type_fold"/>
</dbReference>
<dbReference type="Pfam" id="PF00612">
    <property type="entry name" value="IQ"/>
    <property type="match status" value="18"/>
</dbReference>
<dbReference type="InterPro" id="IPR000048">
    <property type="entry name" value="IQ_motif_EF-hand-BS"/>
</dbReference>
<evidence type="ECO:0000313" key="8">
    <source>
        <dbReference type="EMBL" id="CAI9292574.1"/>
    </source>
</evidence>
<evidence type="ECO:0000256" key="4">
    <source>
        <dbReference type="ARBA" id="ARBA00022860"/>
    </source>
</evidence>